<sequence length="441" mass="49444">MVKKNVHISKDELEIVRDARFVKWFKEYVAERRDEIDLRILEISHGPGLLASGVYEEVNLLIENEEDEMQKDEDEEDDMEGDEDEEEEEVEDEDEETCCDDSDNNESQSFAYSERTIVKGKHSKPKPRATNASAIMSLPSNDSMFVDPSTQAQMQQVNDMPSEPPSLLATSAEQVDNEPSSHDSSRSTSIDLSASVNGLSSRSRGRGLGVGLQTPIDSSERLHVTPVGESTFFERGVTTTITKIIKNHFNGPWPTWRKVPNDVKELMFKKFQAIEMKRDGSFLEVFNWMNKHMADHSDFIDNKSKSTSKMFTFVLSQKYGEDSSSQLEFDPHAWTEAIGGMETTRTHIYGFGIRVPITALLSGTQSNTATSESARGPINSNATSPVIALEEKVNNLSENLGTIHDEILGEIREEIKNAMVKSMSEFTADMETMIMTNALSK</sequence>
<dbReference type="EMBL" id="CM001886">
    <property type="protein sequence ID" value="EOY16593.1"/>
    <property type="molecule type" value="Genomic_DNA"/>
</dbReference>
<protein>
    <submittedName>
        <fullName evidence="2">Uncharacterized protein</fullName>
    </submittedName>
</protein>
<feature type="compositionally biased region" description="Basic residues" evidence="1">
    <location>
        <begin position="118"/>
        <end position="127"/>
    </location>
</feature>
<evidence type="ECO:0000313" key="3">
    <source>
        <dbReference type="Proteomes" id="UP000026915"/>
    </source>
</evidence>
<feature type="compositionally biased region" description="Low complexity" evidence="1">
    <location>
        <begin position="186"/>
        <end position="202"/>
    </location>
</feature>
<dbReference type="HOGENOM" id="CLU_680447_0_0_1"/>
<keyword evidence="3" id="KW-1185">Reference proteome</keyword>
<dbReference type="Gramene" id="EOY16593">
    <property type="protein sequence ID" value="EOY16593"/>
    <property type="gene ID" value="TCM_035414"/>
</dbReference>
<dbReference type="Proteomes" id="UP000026915">
    <property type="component" value="Chromosome 8"/>
</dbReference>
<reference evidence="2 3" key="1">
    <citation type="journal article" date="2013" name="Genome Biol.">
        <title>The genome sequence of the most widely cultivated cacao type and its use to identify candidate genes regulating pod color.</title>
        <authorList>
            <person name="Motamayor J.C."/>
            <person name="Mockaitis K."/>
            <person name="Schmutz J."/>
            <person name="Haiminen N."/>
            <person name="Iii D.L."/>
            <person name="Cornejo O."/>
            <person name="Findley S.D."/>
            <person name="Zheng P."/>
            <person name="Utro F."/>
            <person name="Royaert S."/>
            <person name="Saski C."/>
            <person name="Jenkins J."/>
            <person name="Podicheti R."/>
            <person name="Zhao M."/>
            <person name="Scheffler B.E."/>
            <person name="Stack J.C."/>
            <person name="Feltus F.A."/>
            <person name="Mustiga G.M."/>
            <person name="Amores F."/>
            <person name="Phillips W."/>
            <person name="Marelli J.P."/>
            <person name="May G.D."/>
            <person name="Shapiro H."/>
            <person name="Ma J."/>
            <person name="Bustamante C.D."/>
            <person name="Schnell R.J."/>
            <person name="Main D."/>
            <person name="Gilbert D."/>
            <person name="Parida L."/>
            <person name="Kuhn D.N."/>
        </authorList>
    </citation>
    <scope>NUCLEOTIDE SEQUENCE [LARGE SCALE GENOMIC DNA]</scope>
    <source>
        <strain evidence="3">cv. Matina 1-6</strain>
    </source>
</reference>
<evidence type="ECO:0000256" key="1">
    <source>
        <dbReference type="SAM" id="MobiDB-lite"/>
    </source>
</evidence>
<feature type="compositionally biased region" description="Polar residues" evidence="1">
    <location>
        <begin position="168"/>
        <end position="178"/>
    </location>
</feature>
<feature type="compositionally biased region" description="Acidic residues" evidence="1">
    <location>
        <begin position="64"/>
        <end position="104"/>
    </location>
</feature>
<proteinExistence type="predicted"/>
<feature type="region of interest" description="Disordered" evidence="1">
    <location>
        <begin position="64"/>
        <end position="214"/>
    </location>
</feature>
<dbReference type="AlphaFoldDB" id="A0A061FI52"/>
<gene>
    <name evidence="2" type="ORF">TCM_035414</name>
</gene>
<organism evidence="2 3">
    <name type="scientific">Theobroma cacao</name>
    <name type="common">Cacao</name>
    <name type="synonym">Cocoa</name>
    <dbReference type="NCBI Taxonomy" id="3641"/>
    <lineage>
        <taxon>Eukaryota</taxon>
        <taxon>Viridiplantae</taxon>
        <taxon>Streptophyta</taxon>
        <taxon>Embryophyta</taxon>
        <taxon>Tracheophyta</taxon>
        <taxon>Spermatophyta</taxon>
        <taxon>Magnoliopsida</taxon>
        <taxon>eudicotyledons</taxon>
        <taxon>Gunneridae</taxon>
        <taxon>Pentapetalae</taxon>
        <taxon>rosids</taxon>
        <taxon>malvids</taxon>
        <taxon>Malvales</taxon>
        <taxon>Malvaceae</taxon>
        <taxon>Byttnerioideae</taxon>
        <taxon>Theobroma</taxon>
    </lineage>
</organism>
<feature type="compositionally biased region" description="Polar residues" evidence="1">
    <location>
        <begin position="130"/>
        <end position="159"/>
    </location>
</feature>
<accession>A0A061FI52</accession>
<evidence type="ECO:0000313" key="2">
    <source>
        <dbReference type="EMBL" id="EOY16593.1"/>
    </source>
</evidence>
<dbReference type="InParanoid" id="A0A061FI52"/>
<name>A0A061FI52_THECC</name>
<dbReference type="OMA" id="DMETMIM"/>